<keyword evidence="2" id="KW-1185">Reference proteome</keyword>
<reference evidence="1" key="1">
    <citation type="submission" date="2023-03" db="EMBL/GenBank/DDBJ databases">
        <authorList>
            <person name="Steffen K."/>
            <person name="Cardenas P."/>
        </authorList>
    </citation>
    <scope>NUCLEOTIDE SEQUENCE</scope>
</reference>
<gene>
    <name evidence="1" type="ORF">GBAR_LOCUS19264</name>
</gene>
<protein>
    <submittedName>
        <fullName evidence="1">Uncharacterized protein</fullName>
    </submittedName>
</protein>
<dbReference type="Proteomes" id="UP001174909">
    <property type="component" value="Unassembled WGS sequence"/>
</dbReference>
<accession>A0AA35SSH8</accession>
<comment type="caution">
    <text evidence="1">The sequence shown here is derived from an EMBL/GenBank/DDBJ whole genome shotgun (WGS) entry which is preliminary data.</text>
</comment>
<feature type="non-terminal residue" evidence="1">
    <location>
        <position position="1"/>
    </location>
</feature>
<dbReference type="AlphaFoldDB" id="A0AA35SSH8"/>
<name>A0AA35SSH8_GEOBA</name>
<organism evidence="1 2">
    <name type="scientific">Geodia barretti</name>
    <name type="common">Barrett's horny sponge</name>
    <dbReference type="NCBI Taxonomy" id="519541"/>
    <lineage>
        <taxon>Eukaryota</taxon>
        <taxon>Metazoa</taxon>
        <taxon>Porifera</taxon>
        <taxon>Demospongiae</taxon>
        <taxon>Heteroscleromorpha</taxon>
        <taxon>Tetractinellida</taxon>
        <taxon>Astrophorina</taxon>
        <taxon>Geodiidae</taxon>
        <taxon>Geodia</taxon>
    </lineage>
</organism>
<evidence type="ECO:0000313" key="2">
    <source>
        <dbReference type="Proteomes" id="UP001174909"/>
    </source>
</evidence>
<sequence>MSEWAEFTDVCISEWTCGGGGQVITTWSHSRPANSEWVEFTDGCILEWT</sequence>
<proteinExistence type="predicted"/>
<evidence type="ECO:0000313" key="1">
    <source>
        <dbReference type="EMBL" id="CAI8034156.1"/>
    </source>
</evidence>
<dbReference type="EMBL" id="CASHTH010002714">
    <property type="protein sequence ID" value="CAI8034156.1"/>
    <property type="molecule type" value="Genomic_DNA"/>
</dbReference>